<evidence type="ECO:0000256" key="4">
    <source>
        <dbReference type="ARBA" id="ARBA00022829"/>
    </source>
</evidence>
<evidence type="ECO:0000256" key="2">
    <source>
        <dbReference type="ARBA" id="ARBA00022490"/>
    </source>
</evidence>
<keyword evidence="8" id="KW-0131">Cell cycle</keyword>
<keyword evidence="13" id="KW-1185">Reference proteome</keyword>
<evidence type="ECO:0000256" key="9">
    <source>
        <dbReference type="PROSITE-ProRule" id="PRU01248"/>
    </source>
</evidence>
<comment type="subcellular location">
    <subcellularLocation>
        <location evidence="1">Cytoplasm</location>
    </subcellularLocation>
</comment>
<sequence length="311" mass="36086">MSQYIEQFLAYLALERRYSEHTVTAYRKDLVQFQSFLYVTYGEDMPLAAIEHPHVRSWIASGLKDQQKVTARTINRKISTLKSFFKYAMRQSWVQHSPLAKIIPPKVNKRLPMFVEVEGMEKIKDGMEREVDGELVREPLFPDDFNGITQQLAVEIFYQTGIRLSELISIKERDVDVANRYIKVLGKGRKERIIPVQPELLSMIDAYLKRKYSELKEVDEEILLVNDKGRKLYPKFIYRAVKTVLSKVTTIERKSPHILRHTFATHLTNNGADLNAIKELLGHSSLASTQVYTHTKMDRLKEVHSKAHPKA</sequence>
<dbReference type="KEGG" id="cbae:COR50_10125"/>
<dbReference type="InterPro" id="IPR004107">
    <property type="entry name" value="Integrase_SAM-like_N"/>
</dbReference>
<keyword evidence="6 9" id="KW-0238">DNA-binding</keyword>
<dbReference type="GO" id="GO:0007059">
    <property type="term" value="P:chromosome segregation"/>
    <property type="evidence" value="ECO:0007669"/>
    <property type="project" value="UniProtKB-KW"/>
</dbReference>
<dbReference type="InterPro" id="IPR044068">
    <property type="entry name" value="CB"/>
</dbReference>
<dbReference type="Pfam" id="PF00589">
    <property type="entry name" value="Phage_integrase"/>
    <property type="match status" value="1"/>
</dbReference>
<protein>
    <submittedName>
        <fullName evidence="12">Integrase</fullName>
    </submittedName>
</protein>
<keyword evidence="4" id="KW-0159">Chromosome partition</keyword>
<dbReference type="PANTHER" id="PTHR30349:SF77">
    <property type="entry name" value="TYROSINE RECOMBINASE XERC"/>
    <property type="match status" value="1"/>
</dbReference>
<evidence type="ECO:0000313" key="12">
    <source>
        <dbReference type="EMBL" id="ATL49810.1"/>
    </source>
</evidence>
<keyword evidence="3" id="KW-0132">Cell division</keyword>
<evidence type="ECO:0000256" key="7">
    <source>
        <dbReference type="ARBA" id="ARBA00023172"/>
    </source>
</evidence>
<dbReference type="InterPro" id="IPR050090">
    <property type="entry name" value="Tyrosine_recombinase_XerCD"/>
</dbReference>
<dbReference type="AlphaFoldDB" id="A0A291R0T1"/>
<dbReference type="Gene3D" id="1.10.150.130">
    <property type="match status" value="1"/>
</dbReference>
<accession>A0A291R0T1</accession>
<name>A0A291R0T1_9BACT</name>
<evidence type="ECO:0000313" key="13">
    <source>
        <dbReference type="Proteomes" id="UP000220133"/>
    </source>
</evidence>
<dbReference type="InterPro" id="IPR002104">
    <property type="entry name" value="Integrase_catalytic"/>
</dbReference>
<dbReference type="SUPFAM" id="SSF56349">
    <property type="entry name" value="DNA breaking-rejoining enzymes"/>
    <property type="match status" value="1"/>
</dbReference>
<dbReference type="PROSITE" id="PS51898">
    <property type="entry name" value="TYR_RECOMBINASE"/>
    <property type="match status" value="1"/>
</dbReference>
<dbReference type="InterPro" id="IPR011010">
    <property type="entry name" value="DNA_brk_join_enz"/>
</dbReference>
<dbReference type="GO" id="GO:0005737">
    <property type="term" value="C:cytoplasm"/>
    <property type="evidence" value="ECO:0007669"/>
    <property type="project" value="UniProtKB-SubCell"/>
</dbReference>
<dbReference type="EMBL" id="CP023777">
    <property type="protein sequence ID" value="ATL49810.1"/>
    <property type="molecule type" value="Genomic_DNA"/>
</dbReference>
<dbReference type="PANTHER" id="PTHR30349">
    <property type="entry name" value="PHAGE INTEGRASE-RELATED"/>
    <property type="match status" value="1"/>
</dbReference>
<evidence type="ECO:0000256" key="8">
    <source>
        <dbReference type="ARBA" id="ARBA00023306"/>
    </source>
</evidence>
<keyword evidence="7" id="KW-0233">DNA recombination</keyword>
<dbReference type="InterPro" id="IPR013762">
    <property type="entry name" value="Integrase-like_cat_sf"/>
</dbReference>
<dbReference type="GO" id="GO:0006310">
    <property type="term" value="P:DNA recombination"/>
    <property type="evidence" value="ECO:0007669"/>
    <property type="project" value="UniProtKB-KW"/>
</dbReference>
<evidence type="ECO:0000256" key="1">
    <source>
        <dbReference type="ARBA" id="ARBA00004496"/>
    </source>
</evidence>
<organism evidence="12 13">
    <name type="scientific">Chitinophaga caeni</name>
    <dbReference type="NCBI Taxonomy" id="2029983"/>
    <lineage>
        <taxon>Bacteria</taxon>
        <taxon>Pseudomonadati</taxon>
        <taxon>Bacteroidota</taxon>
        <taxon>Chitinophagia</taxon>
        <taxon>Chitinophagales</taxon>
        <taxon>Chitinophagaceae</taxon>
        <taxon>Chitinophaga</taxon>
    </lineage>
</organism>
<dbReference type="PROSITE" id="PS51900">
    <property type="entry name" value="CB"/>
    <property type="match status" value="1"/>
</dbReference>
<proteinExistence type="predicted"/>
<evidence type="ECO:0000256" key="3">
    <source>
        <dbReference type="ARBA" id="ARBA00022618"/>
    </source>
</evidence>
<dbReference type="Pfam" id="PF02899">
    <property type="entry name" value="Phage_int_SAM_1"/>
    <property type="match status" value="1"/>
</dbReference>
<reference evidence="12 13" key="1">
    <citation type="submission" date="2017-10" db="EMBL/GenBank/DDBJ databases">
        <title>Paenichitinophaga pekingensis gen. nov., sp. nov., isolated from activated sludge.</title>
        <authorList>
            <person name="Jin D."/>
            <person name="Kong X."/>
            <person name="Deng Y."/>
            <person name="Bai Z."/>
        </authorList>
    </citation>
    <scope>NUCLEOTIDE SEQUENCE [LARGE SCALE GENOMIC DNA]</scope>
    <source>
        <strain evidence="12 13">13</strain>
    </source>
</reference>
<feature type="domain" description="Tyr recombinase" evidence="10">
    <location>
        <begin position="122"/>
        <end position="305"/>
    </location>
</feature>
<keyword evidence="2" id="KW-0963">Cytoplasm</keyword>
<dbReference type="GO" id="GO:0003677">
    <property type="term" value="F:DNA binding"/>
    <property type="evidence" value="ECO:0007669"/>
    <property type="project" value="UniProtKB-UniRule"/>
</dbReference>
<feature type="domain" description="Core-binding (CB)" evidence="11">
    <location>
        <begin position="1"/>
        <end position="89"/>
    </location>
</feature>
<evidence type="ECO:0000256" key="5">
    <source>
        <dbReference type="ARBA" id="ARBA00022908"/>
    </source>
</evidence>
<dbReference type="Gene3D" id="1.10.443.10">
    <property type="entry name" value="Intergrase catalytic core"/>
    <property type="match status" value="1"/>
</dbReference>
<keyword evidence="5" id="KW-0229">DNA integration</keyword>
<dbReference type="Proteomes" id="UP000220133">
    <property type="component" value="Chromosome"/>
</dbReference>
<evidence type="ECO:0000256" key="6">
    <source>
        <dbReference type="ARBA" id="ARBA00023125"/>
    </source>
</evidence>
<dbReference type="OrthoDB" id="9801717at2"/>
<dbReference type="InterPro" id="IPR010998">
    <property type="entry name" value="Integrase_recombinase_N"/>
</dbReference>
<evidence type="ECO:0000259" key="10">
    <source>
        <dbReference type="PROSITE" id="PS51898"/>
    </source>
</evidence>
<dbReference type="GO" id="GO:0051301">
    <property type="term" value="P:cell division"/>
    <property type="evidence" value="ECO:0007669"/>
    <property type="project" value="UniProtKB-KW"/>
</dbReference>
<evidence type="ECO:0000259" key="11">
    <source>
        <dbReference type="PROSITE" id="PS51900"/>
    </source>
</evidence>
<dbReference type="GO" id="GO:0015074">
    <property type="term" value="P:DNA integration"/>
    <property type="evidence" value="ECO:0007669"/>
    <property type="project" value="UniProtKB-KW"/>
</dbReference>
<gene>
    <name evidence="12" type="ORF">COR50_10125</name>
</gene>